<dbReference type="EMBL" id="MU277347">
    <property type="protein sequence ID" value="KAI0054785.1"/>
    <property type="molecule type" value="Genomic_DNA"/>
</dbReference>
<organism evidence="1 2">
    <name type="scientific">Artomyces pyxidatus</name>
    <dbReference type="NCBI Taxonomy" id="48021"/>
    <lineage>
        <taxon>Eukaryota</taxon>
        <taxon>Fungi</taxon>
        <taxon>Dikarya</taxon>
        <taxon>Basidiomycota</taxon>
        <taxon>Agaricomycotina</taxon>
        <taxon>Agaricomycetes</taxon>
        <taxon>Russulales</taxon>
        <taxon>Auriscalpiaceae</taxon>
        <taxon>Artomyces</taxon>
    </lineage>
</organism>
<comment type="caution">
    <text evidence="1">The sequence shown here is derived from an EMBL/GenBank/DDBJ whole genome shotgun (WGS) entry which is preliminary data.</text>
</comment>
<proteinExistence type="predicted"/>
<sequence>MTPIRKGASAWSRIMPAGLERAPSLAAPLVGHLRLGAVQASAIVRVSDGDIRAGSIGDGRDRDSLRMHPVDTWGHRGRRPPLSAGSGVVRGGTIDERFDVEGDGDEQMSLQASDYRFLDAFERVRGEREGDASVTRDERGGSRVQDLSACRQDTTTLRGCACMHLHLRAEASSGLAVAGAHVPMADIPAEEHCTRSMPRALAVGGSYVAVAHARVASWTPRALGAYSVTCC</sequence>
<reference evidence="1" key="1">
    <citation type="submission" date="2021-03" db="EMBL/GenBank/DDBJ databases">
        <authorList>
            <consortium name="DOE Joint Genome Institute"/>
            <person name="Ahrendt S."/>
            <person name="Looney B.P."/>
            <person name="Miyauchi S."/>
            <person name="Morin E."/>
            <person name="Drula E."/>
            <person name="Courty P.E."/>
            <person name="Chicoki N."/>
            <person name="Fauchery L."/>
            <person name="Kohler A."/>
            <person name="Kuo A."/>
            <person name="Labutti K."/>
            <person name="Pangilinan J."/>
            <person name="Lipzen A."/>
            <person name="Riley R."/>
            <person name="Andreopoulos W."/>
            <person name="He G."/>
            <person name="Johnson J."/>
            <person name="Barry K.W."/>
            <person name="Grigoriev I.V."/>
            <person name="Nagy L."/>
            <person name="Hibbett D."/>
            <person name="Henrissat B."/>
            <person name="Matheny P.B."/>
            <person name="Labbe J."/>
            <person name="Martin F."/>
        </authorList>
    </citation>
    <scope>NUCLEOTIDE SEQUENCE</scope>
    <source>
        <strain evidence="1">HHB10654</strain>
    </source>
</reference>
<name>A0ACB8SEA8_9AGAM</name>
<protein>
    <submittedName>
        <fullName evidence="1">Uncharacterized protein</fullName>
    </submittedName>
</protein>
<evidence type="ECO:0000313" key="1">
    <source>
        <dbReference type="EMBL" id="KAI0054785.1"/>
    </source>
</evidence>
<reference evidence="1" key="2">
    <citation type="journal article" date="2022" name="New Phytol.">
        <title>Evolutionary transition to the ectomycorrhizal habit in the genomes of a hyperdiverse lineage of mushroom-forming fungi.</title>
        <authorList>
            <person name="Looney B."/>
            <person name="Miyauchi S."/>
            <person name="Morin E."/>
            <person name="Drula E."/>
            <person name="Courty P.E."/>
            <person name="Kohler A."/>
            <person name="Kuo A."/>
            <person name="LaButti K."/>
            <person name="Pangilinan J."/>
            <person name="Lipzen A."/>
            <person name="Riley R."/>
            <person name="Andreopoulos W."/>
            <person name="He G."/>
            <person name="Johnson J."/>
            <person name="Nolan M."/>
            <person name="Tritt A."/>
            <person name="Barry K.W."/>
            <person name="Grigoriev I.V."/>
            <person name="Nagy L.G."/>
            <person name="Hibbett D."/>
            <person name="Henrissat B."/>
            <person name="Matheny P.B."/>
            <person name="Labbe J."/>
            <person name="Martin F.M."/>
        </authorList>
    </citation>
    <scope>NUCLEOTIDE SEQUENCE</scope>
    <source>
        <strain evidence="1">HHB10654</strain>
    </source>
</reference>
<gene>
    <name evidence="1" type="ORF">BV25DRAFT_1922378</name>
</gene>
<dbReference type="Proteomes" id="UP000814140">
    <property type="component" value="Unassembled WGS sequence"/>
</dbReference>
<accession>A0ACB8SEA8</accession>
<keyword evidence="2" id="KW-1185">Reference proteome</keyword>
<evidence type="ECO:0000313" key="2">
    <source>
        <dbReference type="Proteomes" id="UP000814140"/>
    </source>
</evidence>